<dbReference type="FunFam" id="3.30.70.330:FF:000476">
    <property type="entry name" value="Zinc finger CCCH domain-containing protein 4"/>
    <property type="match status" value="1"/>
</dbReference>
<dbReference type="GO" id="GO:0071006">
    <property type="term" value="C:U2-type catalytic step 1 spliceosome"/>
    <property type="evidence" value="ECO:0007669"/>
    <property type="project" value="TreeGrafter"/>
</dbReference>
<dbReference type="SMART" id="SM00360">
    <property type="entry name" value="RRM"/>
    <property type="match status" value="1"/>
</dbReference>
<evidence type="ECO:0000256" key="8">
    <source>
        <dbReference type="ARBA" id="ARBA00022884"/>
    </source>
</evidence>
<dbReference type="PANTHER" id="PTHR14089:SF6">
    <property type="entry name" value="PRE-MRNA-SPLICING FACTOR RBM22"/>
    <property type="match status" value="1"/>
</dbReference>
<evidence type="ECO:0000259" key="14">
    <source>
        <dbReference type="PROSITE" id="PS50102"/>
    </source>
</evidence>
<dbReference type="Pfam" id="PF00076">
    <property type="entry name" value="RRM_1"/>
    <property type="match status" value="1"/>
</dbReference>
<keyword evidence="7 12" id="KW-0862">Zinc</keyword>
<keyword evidence="4 12" id="KW-0479">Metal-binding</keyword>
<dbReference type="SMART" id="SM00356">
    <property type="entry name" value="ZnF_C3H1"/>
    <property type="match status" value="1"/>
</dbReference>
<feature type="zinc finger region" description="C3H1-type" evidence="12">
    <location>
        <begin position="156"/>
        <end position="183"/>
    </location>
</feature>
<evidence type="ECO:0000259" key="15">
    <source>
        <dbReference type="PROSITE" id="PS50103"/>
    </source>
</evidence>
<evidence type="ECO:0000256" key="10">
    <source>
        <dbReference type="ARBA" id="ARBA00023242"/>
    </source>
</evidence>
<dbReference type="InterPro" id="IPR000571">
    <property type="entry name" value="Znf_CCCH"/>
</dbReference>
<dbReference type="PROSITE" id="PS50103">
    <property type="entry name" value="ZF_C3H1"/>
    <property type="match status" value="1"/>
</dbReference>
<dbReference type="InterPro" id="IPR000504">
    <property type="entry name" value="RRM_dom"/>
</dbReference>
<evidence type="ECO:0000256" key="2">
    <source>
        <dbReference type="ARBA" id="ARBA00007781"/>
    </source>
</evidence>
<dbReference type="AlphaFoldDB" id="A0A7J6LZ40"/>
<dbReference type="GO" id="GO:0000974">
    <property type="term" value="C:Prp19 complex"/>
    <property type="evidence" value="ECO:0007669"/>
    <property type="project" value="TreeGrafter"/>
</dbReference>
<keyword evidence="5" id="KW-0747">Spliceosome</keyword>
<evidence type="ECO:0000256" key="9">
    <source>
        <dbReference type="ARBA" id="ARBA00023187"/>
    </source>
</evidence>
<dbReference type="GO" id="GO:0006397">
    <property type="term" value="P:mRNA processing"/>
    <property type="evidence" value="ECO:0007669"/>
    <property type="project" value="UniProtKB-KW"/>
</dbReference>
<feature type="region of interest" description="Disordered" evidence="13">
    <location>
        <begin position="347"/>
        <end position="368"/>
    </location>
</feature>
<keyword evidence="10" id="KW-0539">Nucleus</keyword>
<comment type="subcellular location">
    <subcellularLocation>
        <location evidence="1">Nucleus</location>
    </subcellularLocation>
</comment>
<dbReference type="InterPro" id="IPR036855">
    <property type="entry name" value="Znf_CCCH_sf"/>
</dbReference>
<dbReference type="InterPro" id="IPR035979">
    <property type="entry name" value="RBD_domain_sf"/>
</dbReference>
<keyword evidence="8 11" id="KW-0694">RNA-binding</keyword>
<dbReference type="GO" id="GO:0008270">
    <property type="term" value="F:zinc ion binding"/>
    <property type="evidence" value="ECO:0007669"/>
    <property type="project" value="UniProtKB-KW"/>
</dbReference>
<dbReference type="PANTHER" id="PTHR14089">
    <property type="entry name" value="PRE-MRNA-SPLICING FACTOR RBM22"/>
    <property type="match status" value="1"/>
</dbReference>
<keyword evidence="9" id="KW-0508">mRNA splicing</keyword>
<dbReference type="Pfam" id="PF21369">
    <property type="entry name" value="STL11_N"/>
    <property type="match status" value="1"/>
</dbReference>
<evidence type="ECO:0000256" key="13">
    <source>
        <dbReference type="SAM" id="MobiDB-lite"/>
    </source>
</evidence>
<dbReference type="GO" id="GO:0036002">
    <property type="term" value="F:pre-mRNA binding"/>
    <property type="evidence" value="ECO:0007669"/>
    <property type="project" value="TreeGrafter"/>
</dbReference>
<evidence type="ECO:0000256" key="11">
    <source>
        <dbReference type="PROSITE-ProRule" id="PRU00176"/>
    </source>
</evidence>
<gene>
    <name evidence="16" type="primary">RBM22</name>
    <name evidence="16" type="ORF">FOZ61_000715</name>
</gene>
<feature type="domain" description="RRM" evidence="14">
    <location>
        <begin position="229"/>
        <end position="305"/>
    </location>
</feature>
<name>A0A7J6LZ40_PEROL</name>
<dbReference type="InterPro" id="IPR032297">
    <property type="entry name" value="Torus"/>
</dbReference>
<proteinExistence type="inferred from homology"/>
<feature type="domain" description="C3H1-type" evidence="15">
    <location>
        <begin position="156"/>
        <end position="183"/>
    </location>
</feature>
<evidence type="ECO:0000256" key="6">
    <source>
        <dbReference type="ARBA" id="ARBA00022771"/>
    </source>
</evidence>
<organism evidence="16 17">
    <name type="scientific">Perkinsus olseni</name>
    <name type="common">Perkinsus atlanticus</name>
    <dbReference type="NCBI Taxonomy" id="32597"/>
    <lineage>
        <taxon>Eukaryota</taxon>
        <taxon>Sar</taxon>
        <taxon>Alveolata</taxon>
        <taxon>Perkinsozoa</taxon>
        <taxon>Perkinsea</taxon>
        <taxon>Perkinsida</taxon>
        <taxon>Perkinsidae</taxon>
        <taxon>Perkinsus</taxon>
    </lineage>
</organism>
<dbReference type="InterPro" id="IPR048995">
    <property type="entry name" value="STL11/RBM22-like_N"/>
</dbReference>
<keyword evidence="6 12" id="KW-0863">Zinc-finger</keyword>
<accession>A0A7J6LZ40</accession>
<keyword evidence="3" id="KW-0507">mRNA processing</keyword>
<evidence type="ECO:0000313" key="17">
    <source>
        <dbReference type="Proteomes" id="UP000570595"/>
    </source>
</evidence>
<evidence type="ECO:0000256" key="4">
    <source>
        <dbReference type="ARBA" id="ARBA00022723"/>
    </source>
</evidence>
<dbReference type="SUPFAM" id="SSF54928">
    <property type="entry name" value="RNA-binding domain, RBD"/>
    <property type="match status" value="1"/>
</dbReference>
<dbReference type="Proteomes" id="UP000570595">
    <property type="component" value="Unassembled WGS sequence"/>
</dbReference>
<protein>
    <submittedName>
        <fullName evidence="16">RNA binding motif protein 22</fullName>
    </submittedName>
</protein>
<dbReference type="EMBL" id="JABAHT010000114">
    <property type="protein sequence ID" value="KAF4664557.1"/>
    <property type="molecule type" value="Genomic_DNA"/>
</dbReference>
<comment type="similarity">
    <text evidence="2">Belongs to the SLT11 family.</text>
</comment>
<evidence type="ECO:0000256" key="1">
    <source>
        <dbReference type="ARBA" id="ARBA00004123"/>
    </source>
</evidence>
<dbReference type="PROSITE" id="PS50102">
    <property type="entry name" value="RRM"/>
    <property type="match status" value="1"/>
</dbReference>
<comment type="caution">
    <text evidence="16">The sequence shown here is derived from an EMBL/GenBank/DDBJ whole genome shotgun (WGS) entry which is preliminary data.</text>
</comment>
<dbReference type="FunFam" id="4.10.1000.10:FF:000006">
    <property type="entry name" value="Putative pre-mrna-splicing factor rbm22"/>
    <property type="match status" value="1"/>
</dbReference>
<evidence type="ECO:0000256" key="5">
    <source>
        <dbReference type="ARBA" id="ARBA00022728"/>
    </source>
</evidence>
<dbReference type="Gene3D" id="3.30.70.330">
    <property type="match status" value="1"/>
</dbReference>
<reference evidence="16 17" key="1">
    <citation type="submission" date="2020-04" db="EMBL/GenBank/DDBJ databases">
        <title>Perkinsus olseni comparative genomics.</title>
        <authorList>
            <person name="Bogema D.R."/>
        </authorList>
    </citation>
    <scope>NUCLEOTIDE SEQUENCE [LARGE SCALE GENOMIC DNA]</scope>
    <source>
        <strain evidence="16">ATCC PRA-179</strain>
    </source>
</reference>
<evidence type="ECO:0000256" key="3">
    <source>
        <dbReference type="ARBA" id="ARBA00022664"/>
    </source>
</evidence>
<dbReference type="SUPFAM" id="SSF90229">
    <property type="entry name" value="CCCH zinc finger"/>
    <property type="match status" value="1"/>
</dbReference>
<dbReference type="Gene3D" id="4.10.1000.10">
    <property type="entry name" value="Zinc finger, CCCH-type"/>
    <property type="match status" value="1"/>
</dbReference>
<dbReference type="InterPro" id="IPR012677">
    <property type="entry name" value="Nucleotide-bd_a/b_plait_sf"/>
</dbReference>
<evidence type="ECO:0000256" key="7">
    <source>
        <dbReference type="ARBA" id="ARBA00022833"/>
    </source>
</evidence>
<dbReference type="GO" id="GO:0017070">
    <property type="term" value="F:U6 snRNA binding"/>
    <property type="evidence" value="ECO:0007669"/>
    <property type="project" value="TreeGrafter"/>
</dbReference>
<sequence>MGERGEQIVSGVNHIGAEEATFPIVCETCLGDNPYVRMQKEPMGDECKICERPYTMFRWKAGSKGRYKQTVLCQNCARMKNVCQVCIFDLDFGLPVQVRDKFLSEAEKLTLPESTVGRDYQALNNSQNANPALTYGKLKHHPMLQKLARTAPYYERNQARICSFFVKGTCNRGDECPYRHEMPKPEGNDLNDQNIRDRYHGTDDPVAKKILKQAAEKFQMEAPQDTSITTLYIGGIDPNAQIGESNIRAEFEEFGQIDSIVLVEKSNCAFVEFTSRQSAEKAAAEKGGSNLVINGARLRVSWAKPKGGGMSASSSALVQAAAEGSAIKQTALAPAGSGVYPSMNPMVHGNAPIPVATPEQRARQDKKQ</sequence>
<dbReference type="GO" id="GO:0008380">
    <property type="term" value="P:RNA splicing"/>
    <property type="evidence" value="ECO:0007669"/>
    <property type="project" value="UniProtKB-KW"/>
</dbReference>
<dbReference type="Pfam" id="PF16131">
    <property type="entry name" value="Torus"/>
    <property type="match status" value="1"/>
</dbReference>
<dbReference type="GO" id="GO:0071007">
    <property type="term" value="C:U2-type catalytic step 2 spliceosome"/>
    <property type="evidence" value="ECO:0007669"/>
    <property type="project" value="TreeGrafter"/>
</dbReference>
<dbReference type="InterPro" id="IPR039171">
    <property type="entry name" value="Cwc2/Slt11"/>
</dbReference>
<dbReference type="OrthoDB" id="10259600at2759"/>
<evidence type="ECO:0000313" key="16">
    <source>
        <dbReference type="EMBL" id="KAF4664557.1"/>
    </source>
</evidence>
<evidence type="ECO:0000256" key="12">
    <source>
        <dbReference type="PROSITE-ProRule" id="PRU00723"/>
    </source>
</evidence>